<evidence type="ECO:0000256" key="1">
    <source>
        <dbReference type="PROSITE-ProRule" id="PRU00285"/>
    </source>
</evidence>
<proteinExistence type="inferred from homology"/>
<sequence>MSRNRKYSEDLTMSNMLAPWRKYIPFSTQRNRVNPFQAVQTAFDRMLEDFYTDFKGTSGFVNEMEGLMITPSIDITESQDLFKIEVEVPGIGPESLKVTTESHAVTIKGEKTVSHKDKDRNYAVREIAYGAYQRTIPLPESVDIEKAKASFKDGILTIEVPKKASAMEHYKELAIESA</sequence>
<protein>
    <submittedName>
        <fullName evidence="3">Small heat shock protein HspC2</fullName>
    </submittedName>
</protein>
<dbReference type="Proteomes" id="UP000282597">
    <property type="component" value="Chromosome"/>
</dbReference>
<organism evidence="3 4">
    <name type="scientific">Mycoavidus cysteinexigens</name>
    <dbReference type="NCBI Taxonomy" id="1553431"/>
    <lineage>
        <taxon>Bacteria</taxon>
        <taxon>Pseudomonadati</taxon>
        <taxon>Pseudomonadota</taxon>
        <taxon>Betaproteobacteria</taxon>
        <taxon>Burkholderiales</taxon>
        <taxon>Burkholderiaceae</taxon>
        <taxon>Mycoavidus</taxon>
    </lineage>
</organism>
<dbReference type="SUPFAM" id="SSF49764">
    <property type="entry name" value="HSP20-like chaperones"/>
    <property type="match status" value="1"/>
</dbReference>
<keyword evidence="3" id="KW-0346">Stress response</keyword>
<reference evidence="3 4" key="1">
    <citation type="journal article" date="2018" name="Microbes Environ.">
        <title>Comparative Genomic Insights into Endofungal Lifestyles of Two Bacterial Endosymbionts, Mycoavidus cysteinexigens and Burkholderia rhizoxinica.</title>
        <authorList>
            <person name="Sharmin D."/>
            <person name="Guo Y."/>
            <person name="Nishizawa T."/>
            <person name="Ohshima S."/>
            <person name="Sato Y."/>
            <person name="Takashima Y."/>
            <person name="Narisawa K."/>
            <person name="Ohta H."/>
        </authorList>
    </citation>
    <scope>NUCLEOTIDE SEQUENCE [LARGE SCALE GENOMIC DNA]</scope>
    <source>
        <strain evidence="3 4">B1-EB</strain>
    </source>
</reference>
<dbReference type="InterPro" id="IPR031107">
    <property type="entry name" value="Small_HSP"/>
</dbReference>
<dbReference type="PROSITE" id="PS01031">
    <property type="entry name" value="SHSP"/>
    <property type="match status" value="1"/>
</dbReference>
<dbReference type="CDD" id="cd06464">
    <property type="entry name" value="ACD_sHsps-like"/>
    <property type="match status" value="1"/>
</dbReference>
<dbReference type="AlphaFoldDB" id="A0A2Z6EXU6"/>
<dbReference type="KEGG" id="mcys:MCB1EB_2118"/>
<name>A0A2Z6EXU6_9BURK</name>
<dbReference type="PANTHER" id="PTHR11527">
    <property type="entry name" value="HEAT-SHOCK PROTEIN 20 FAMILY MEMBER"/>
    <property type="match status" value="1"/>
</dbReference>
<evidence type="ECO:0000313" key="3">
    <source>
        <dbReference type="EMBL" id="BBE10279.1"/>
    </source>
</evidence>
<dbReference type="InterPro" id="IPR002068">
    <property type="entry name" value="A-crystallin/Hsp20_dom"/>
</dbReference>
<evidence type="ECO:0000313" key="4">
    <source>
        <dbReference type="Proteomes" id="UP000282597"/>
    </source>
</evidence>
<dbReference type="Gene3D" id="2.60.40.790">
    <property type="match status" value="1"/>
</dbReference>
<evidence type="ECO:0000256" key="2">
    <source>
        <dbReference type="RuleBase" id="RU003616"/>
    </source>
</evidence>
<dbReference type="InterPro" id="IPR008978">
    <property type="entry name" value="HSP20-like_chaperone"/>
</dbReference>
<dbReference type="InterPro" id="IPR007052">
    <property type="entry name" value="CS_dom"/>
</dbReference>
<dbReference type="PROSITE" id="PS51203">
    <property type="entry name" value="CS"/>
    <property type="match status" value="1"/>
</dbReference>
<dbReference type="EMBL" id="AP018150">
    <property type="protein sequence ID" value="BBE10279.1"/>
    <property type="molecule type" value="Genomic_DNA"/>
</dbReference>
<keyword evidence="4" id="KW-1185">Reference proteome</keyword>
<comment type="similarity">
    <text evidence="1 2">Belongs to the small heat shock protein (HSP20) family.</text>
</comment>
<dbReference type="Pfam" id="PF00011">
    <property type="entry name" value="HSP20"/>
    <property type="match status" value="1"/>
</dbReference>
<accession>A0A2Z6EXU6</accession>
<gene>
    <name evidence="3" type="ORF">MCB1EB_2118</name>
</gene>